<dbReference type="AlphaFoldDB" id="A0A4R6T659"/>
<dbReference type="UniPathway" id="UPA00124"/>
<evidence type="ECO:0000256" key="5">
    <source>
        <dbReference type="PIRSR" id="PIRSR600888-1"/>
    </source>
</evidence>
<evidence type="ECO:0000256" key="6">
    <source>
        <dbReference type="PIRSR" id="PIRSR600888-3"/>
    </source>
</evidence>
<gene>
    <name evidence="8" type="ORF">DFQ04_1804</name>
</gene>
<comment type="subunit">
    <text evidence="7">Homodimer.</text>
</comment>
<reference evidence="8 9" key="1">
    <citation type="submission" date="2019-03" db="EMBL/GenBank/DDBJ databases">
        <title>Genomic Encyclopedia of Type Strains, Phase III (KMG-III): the genomes of soil and plant-associated and newly described type strains.</title>
        <authorList>
            <person name="Whitman W."/>
        </authorList>
    </citation>
    <scope>NUCLEOTIDE SEQUENCE [LARGE SCALE GENOMIC DNA]</scope>
    <source>
        <strain evidence="8 9">CECT 8446</strain>
    </source>
</reference>
<comment type="pathway">
    <text evidence="7">Carbohydrate biosynthesis; dTDP-L-rhamnose biosynthesis.</text>
</comment>
<dbReference type="GO" id="GO:0005829">
    <property type="term" value="C:cytosol"/>
    <property type="evidence" value="ECO:0007669"/>
    <property type="project" value="TreeGrafter"/>
</dbReference>
<keyword evidence="7" id="KW-0413">Isomerase</keyword>
<evidence type="ECO:0000256" key="1">
    <source>
        <dbReference type="ARBA" id="ARBA00001298"/>
    </source>
</evidence>
<dbReference type="Gene3D" id="2.60.120.10">
    <property type="entry name" value="Jelly Rolls"/>
    <property type="match status" value="1"/>
</dbReference>
<evidence type="ECO:0000256" key="2">
    <source>
        <dbReference type="ARBA" id="ARBA00001997"/>
    </source>
</evidence>
<proteinExistence type="inferred from homology"/>
<feature type="active site" description="Proton donor" evidence="5">
    <location>
        <position position="131"/>
    </location>
</feature>
<dbReference type="InterPro" id="IPR014710">
    <property type="entry name" value="RmlC-like_jellyroll"/>
</dbReference>
<keyword evidence="9" id="KW-1185">Reference proteome</keyword>
<feature type="active site" description="Proton acceptor" evidence="5">
    <location>
        <position position="62"/>
    </location>
</feature>
<dbReference type="PANTHER" id="PTHR21047:SF2">
    <property type="entry name" value="THYMIDINE DIPHOSPHO-4-KETO-RHAMNOSE 3,5-EPIMERASE"/>
    <property type="match status" value="1"/>
</dbReference>
<organism evidence="8 9">
    <name type="scientific">Algoriphagus boseongensis</name>
    <dbReference type="NCBI Taxonomy" id="1442587"/>
    <lineage>
        <taxon>Bacteria</taxon>
        <taxon>Pseudomonadati</taxon>
        <taxon>Bacteroidota</taxon>
        <taxon>Cytophagia</taxon>
        <taxon>Cytophagales</taxon>
        <taxon>Cyclobacteriaceae</taxon>
        <taxon>Algoriphagus</taxon>
    </lineage>
</organism>
<evidence type="ECO:0000313" key="8">
    <source>
        <dbReference type="EMBL" id="TDQ17152.1"/>
    </source>
</evidence>
<comment type="function">
    <text evidence="2 7">Catalyzes the epimerization of the C3' and C5'positions of dTDP-6-deoxy-D-xylo-4-hexulose, forming dTDP-6-deoxy-L-lyxo-4-hexulose.</text>
</comment>
<protein>
    <recommendedName>
        <fullName evidence="4 7">dTDP-4-dehydrorhamnose 3,5-epimerase</fullName>
        <ecNumber evidence="3 7">5.1.3.13</ecNumber>
    </recommendedName>
    <alternativeName>
        <fullName evidence="7">Thymidine diphospho-4-keto-rhamnose 3,5-epimerase</fullName>
    </alternativeName>
</protein>
<dbReference type="SUPFAM" id="SSF51182">
    <property type="entry name" value="RmlC-like cupins"/>
    <property type="match status" value="1"/>
</dbReference>
<dbReference type="InterPro" id="IPR011051">
    <property type="entry name" value="RmlC_Cupin_sf"/>
</dbReference>
<evidence type="ECO:0000256" key="3">
    <source>
        <dbReference type="ARBA" id="ARBA00012098"/>
    </source>
</evidence>
<dbReference type="PANTHER" id="PTHR21047">
    <property type="entry name" value="DTDP-6-DEOXY-D-GLUCOSE-3,5 EPIMERASE"/>
    <property type="match status" value="1"/>
</dbReference>
<dbReference type="Pfam" id="PF00908">
    <property type="entry name" value="dTDP_sugar_isom"/>
    <property type="match status" value="1"/>
</dbReference>
<dbReference type="GO" id="GO:0000271">
    <property type="term" value="P:polysaccharide biosynthetic process"/>
    <property type="evidence" value="ECO:0007669"/>
    <property type="project" value="TreeGrafter"/>
</dbReference>
<comment type="caution">
    <text evidence="8">The sequence shown here is derived from an EMBL/GenBank/DDBJ whole genome shotgun (WGS) entry which is preliminary data.</text>
</comment>
<dbReference type="OrthoDB" id="9800680at2"/>
<evidence type="ECO:0000256" key="4">
    <source>
        <dbReference type="ARBA" id="ARBA00019595"/>
    </source>
</evidence>
<name>A0A4R6T659_9BACT</name>
<dbReference type="Proteomes" id="UP000294535">
    <property type="component" value="Unassembled WGS sequence"/>
</dbReference>
<dbReference type="RefSeq" id="WP_133554924.1">
    <property type="nucleotide sequence ID" value="NZ_SNYF01000006.1"/>
</dbReference>
<dbReference type="GO" id="GO:0008830">
    <property type="term" value="F:dTDP-4-dehydrorhamnose 3,5-epimerase activity"/>
    <property type="evidence" value="ECO:0007669"/>
    <property type="project" value="UniProtKB-UniRule"/>
</dbReference>
<sequence>MAELRKTPIEGLIEIFPRIFPDNRGYFFESYREDWLKSLGIEENWVQDNQSFSQKGTVRGLHFQRTPHAQAKLVRVISGKVLDVAVDLRKDSPTFGKHFSTILDDQNFNLFYVPKGFAHGFAVIEDAIFAYKCSNFYNKESEGGILWNDPMLGIDWGVSSPIISEKDKYWPTLEEFKNQTGGL</sequence>
<dbReference type="EC" id="5.1.3.13" evidence="3 7"/>
<comment type="similarity">
    <text evidence="7">Belongs to the dTDP-4-dehydrorhamnose 3,5-epimerase family.</text>
</comment>
<evidence type="ECO:0000313" key="9">
    <source>
        <dbReference type="Proteomes" id="UP000294535"/>
    </source>
</evidence>
<dbReference type="InterPro" id="IPR000888">
    <property type="entry name" value="RmlC-like"/>
</dbReference>
<dbReference type="EMBL" id="SNYF01000006">
    <property type="protein sequence ID" value="TDQ17152.1"/>
    <property type="molecule type" value="Genomic_DNA"/>
</dbReference>
<dbReference type="CDD" id="cd00438">
    <property type="entry name" value="cupin_RmlC"/>
    <property type="match status" value="1"/>
</dbReference>
<accession>A0A4R6T659</accession>
<feature type="site" description="Participates in a stacking interaction with the thymidine ring of dTDP-4-oxo-6-deoxyglucose" evidence="6">
    <location>
        <position position="137"/>
    </location>
</feature>
<dbReference type="NCBIfam" id="TIGR01221">
    <property type="entry name" value="rmlC"/>
    <property type="match status" value="1"/>
</dbReference>
<evidence type="ECO:0000256" key="7">
    <source>
        <dbReference type="RuleBase" id="RU364069"/>
    </source>
</evidence>
<dbReference type="GO" id="GO:0019305">
    <property type="term" value="P:dTDP-rhamnose biosynthetic process"/>
    <property type="evidence" value="ECO:0007669"/>
    <property type="project" value="UniProtKB-UniRule"/>
</dbReference>
<comment type="catalytic activity">
    <reaction evidence="1 7">
        <text>dTDP-4-dehydro-6-deoxy-alpha-D-glucose = dTDP-4-dehydro-beta-L-rhamnose</text>
        <dbReference type="Rhea" id="RHEA:16969"/>
        <dbReference type="ChEBI" id="CHEBI:57649"/>
        <dbReference type="ChEBI" id="CHEBI:62830"/>
        <dbReference type="EC" id="5.1.3.13"/>
    </reaction>
</comment>